<dbReference type="GO" id="GO:0000139">
    <property type="term" value="C:Golgi membrane"/>
    <property type="evidence" value="ECO:0007669"/>
    <property type="project" value="UniProtKB-SubCell"/>
</dbReference>
<dbReference type="OrthoDB" id="245173at2759"/>
<comment type="subcellular location">
    <subcellularLocation>
        <location evidence="1">Golgi apparatus membrane</location>
        <topology evidence="1">Peripheral membrane protein</topology>
    </subcellularLocation>
</comment>
<dbReference type="InterPro" id="IPR019335">
    <property type="entry name" value="COG7"/>
</dbReference>
<dbReference type="GO" id="GO:0017119">
    <property type="term" value="C:Golgi transport complex"/>
    <property type="evidence" value="ECO:0007669"/>
    <property type="project" value="InterPro"/>
</dbReference>
<dbReference type="GO" id="GO:0006886">
    <property type="term" value="P:intracellular protein transport"/>
    <property type="evidence" value="ECO:0007669"/>
    <property type="project" value="InterPro"/>
</dbReference>
<evidence type="ECO:0000256" key="5">
    <source>
        <dbReference type="ARBA" id="ARBA00022927"/>
    </source>
</evidence>
<evidence type="ECO:0000313" key="9">
    <source>
        <dbReference type="EMBL" id="KAD4584158.1"/>
    </source>
</evidence>
<dbReference type="AlphaFoldDB" id="A0A5N6NB24"/>
<dbReference type="EMBL" id="SZYD01000012">
    <property type="protein sequence ID" value="KAD4584158.1"/>
    <property type="molecule type" value="Genomic_DNA"/>
</dbReference>
<keyword evidence="7" id="KW-0472">Membrane</keyword>
<keyword evidence="6" id="KW-0333">Golgi apparatus</keyword>
<dbReference type="Pfam" id="PF10191">
    <property type="entry name" value="COG7"/>
    <property type="match status" value="1"/>
</dbReference>
<accession>A0A5N6NB24</accession>
<keyword evidence="10" id="KW-1185">Reference proteome</keyword>
<dbReference type="GO" id="GO:0007030">
    <property type="term" value="P:Golgi organization"/>
    <property type="evidence" value="ECO:0007669"/>
    <property type="project" value="TreeGrafter"/>
</dbReference>
<dbReference type="PANTHER" id="PTHR21443:SF0">
    <property type="entry name" value="CONSERVED OLIGOMERIC GOLGI COMPLEX SUBUNIT 7"/>
    <property type="match status" value="1"/>
</dbReference>
<evidence type="ECO:0000256" key="7">
    <source>
        <dbReference type="ARBA" id="ARBA00023136"/>
    </source>
</evidence>
<gene>
    <name evidence="9" type="ORF">E3N88_21759</name>
</gene>
<comment type="caution">
    <text evidence="9">The sequence shown here is derived from an EMBL/GenBank/DDBJ whole genome shotgun (WGS) entry which is preliminary data.</text>
</comment>
<keyword evidence="5" id="KW-0653">Protein transport</keyword>
<evidence type="ECO:0000256" key="3">
    <source>
        <dbReference type="ARBA" id="ARBA00020984"/>
    </source>
</evidence>
<reference evidence="9 10" key="1">
    <citation type="submission" date="2019-05" db="EMBL/GenBank/DDBJ databases">
        <title>Mikania micrantha, genome provides insights into the molecular mechanism of rapid growth.</title>
        <authorList>
            <person name="Liu B."/>
        </authorList>
    </citation>
    <scope>NUCLEOTIDE SEQUENCE [LARGE SCALE GENOMIC DNA]</scope>
    <source>
        <strain evidence="9">NLD-2019</strain>
        <tissue evidence="9">Leaf</tissue>
    </source>
</reference>
<evidence type="ECO:0000313" key="10">
    <source>
        <dbReference type="Proteomes" id="UP000326396"/>
    </source>
</evidence>
<dbReference type="PANTHER" id="PTHR21443">
    <property type="entry name" value="CONSERVED OLIGOMERIC GOLGI COMPLEX COMPONENT 7"/>
    <property type="match status" value="1"/>
</dbReference>
<organism evidence="9 10">
    <name type="scientific">Mikania micrantha</name>
    <name type="common">bitter vine</name>
    <dbReference type="NCBI Taxonomy" id="192012"/>
    <lineage>
        <taxon>Eukaryota</taxon>
        <taxon>Viridiplantae</taxon>
        <taxon>Streptophyta</taxon>
        <taxon>Embryophyta</taxon>
        <taxon>Tracheophyta</taxon>
        <taxon>Spermatophyta</taxon>
        <taxon>Magnoliopsida</taxon>
        <taxon>eudicotyledons</taxon>
        <taxon>Gunneridae</taxon>
        <taxon>Pentapetalae</taxon>
        <taxon>asterids</taxon>
        <taxon>campanulids</taxon>
        <taxon>Asterales</taxon>
        <taxon>Asteraceae</taxon>
        <taxon>Asteroideae</taxon>
        <taxon>Heliantheae alliance</taxon>
        <taxon>Eupatorieae</taxon>
        <taxon>Mikania</taxon>
    </lineage>
</organism>
<dbReference type="GO" id="GO:0006890">
    <property type="term" value="P:retrograde vesicle-mediated transport, Golgi to endoplasmic reticulum"/>
    <property type="evidence" value="ECO:0007669"/>
    <property type="project" value="TreeGrafter"/>
</dbReference>
<evidence type="ECO:0000256" key="1">
    <source>
        <dbReference type="ARBA" id="ARBA00004395"/>
    </source>
</evidence>
<name>A0A5N6NB24_9ASTR</name>
<dbReference type="Proteomes" id="UP000326396">
    <property type="component" value="Linkage Group LG2"/>
</dbReference>
<proteinExistence type="inferred from homology"/>
<evidence type="ECO:0000256" key="2">
    <source>
        <dbReference type="ARBA" id="ARBA00005831"/>
    </source>
</evidence>
<comment type="similarity">
    <text evidence="2">Belongs to the COG7 family.</text>
</comment>
<evidence type="ECO:0000256" key="8">
    <source>
        <dbReference type="ARBA" id="ARBA00031345"/>
    </source>
</evidence>
<evidence type="ECO:0000256" key="6">
    <source>
        <dbReference type="ARBA" id="ARBA00023034"/>
    </source>
</evidence>
<protein>
    <recommendedName>
        <fullName evidence="3">Conserved oligomeric Golgi complex subunit 7</fullName>
    </recommendedName>
    <alternativeName>
        <fullName evidence="8">Component of oligomeric Golgi complex 7</fullName>
    </alternativeName>
</protein>
<evidence type="ECO:0000256" key="4">
    <source>
        <dbReference type="ARBA" id="ARBA00022448"/>
    </source>
</evidence>
<keyword evidence="4" id="KW-0813">Transport</keyword>
<sequence length="833" mass="93083">MMIDLGSFSDDKFDAKKWINNACQSRHPQDPLDKHLVDLEMKLQMISEEIAASLEEQSSAAILRVPRATRDVIRLRDDALSLRQSVASILLKLKKAEGSSAESIATLAKVDTVKQRMEAAYETLQDAAGLTQLSSTVEDVFASNDLPRAAETLANMRRCLNAVGEVAEFANIRKQLEVLEDRLDSMVQPRLTDAITNRKVNIAQDLREILIRIGRYKSLENHYTKVHLKFIRKLWEDFELKQQRTKTGSERNQVENLSSSHDYQSNLSTVTFPSWLPSFYDELLLYLEQEWKWSMLAFPDDYKTLVPKLLIEAMVAVGASFVSRINLATGDVVPETKALAKGVLDILSGDMPKGVKVQTKHLDALIDLHNMTGSFARNVQHLFGESDLNVLRDTLKAIYLPYESFKQRYGQMERVTLSAEISAIDLRGAVTRGVGAQGIELSETVRRMEESIPQVIVLLEASVDRCISFTGGSEAEELILALDDVMLQFISTLQEILKTLRMVCGVDVAPDSSSSKKEMGIEKRDGPRKFELSSEEEWSYVQSALQILTVADCLSSRSAVFEASLRAILVRLNTNLSSAVFGSSIDPNSSHETFDGNRDLYMAGRAALDVAALRLFDAPEKAQKLFNLLEQSRDPRFHALPIASQRVSAFVDTVNELVYDVLISKVRKQFSGVSNLPIWSAVEEQTAFHLPSFSAYAQSYVTTVGEYLLTLPQQLEPLAETISTNDANADEAQFFATEWMFKVAEGAAALFMEQLRGIQYITDRGAQQLSVDIEYLSNVLSALSMPIPPILATFHTCLSTPRDQLKDLIKTDSESLHLPTANLVCKMRRVNID</sequence>